<feature type="chain" id="PRO_5016285129" description="OmpA-like domain-containing protein" evidence="1">
    <location>
        <begin position="25"/>
        <end position="194"/>
    </location>
</feature>
<dbReference type="RefSeq" id="WP_111373777.1">
    <property type="nucleotide sequence ID" value="NZ_CP029480.1"/>
</dbReference>
<accession>A0A2Z4GGK7</accession>
<dbReference type="KEGG" id="als:DJ013_20415"/>
<sequence length="194" mass="21152">MKNTIKTLGLAILMATAPLSLVLAHSYEPDTSSNVPEKVAFVTVNNAYEVGDIDKANTDMQLLKSKQAELNELLMGMGSVHMGKKGLIISFNEGEVLGLNADYKVQKNSAEYKKLVKALDAFDYGTVIIAGKTVGVTSKNRAHERAVDVAEVVSQKRDLEGRILVDPIGVSFTSEKYIPKTKNTVDFLLIPPRI</sequence>
<dbReference type="EMBL" id="CP029480">
    <property type="protein sequence ID" value="AWW00411.1"/>
    <property type="molecule type" value="Genomic_DNA"/>
</dbReference>
<gene>
    <name evidence="2" type="ORF">DJ013_20415</name>
</gene>
<name>A0A2Z4GGK7_9BACT</name>
<evidence type="ECO:0000256" key="1">
    <source>
        <dbReference type="SAM" id="SignalP"/>
    </source>
</evidence>
<dbReference type="Proteomes" id="UP000249873">
    <property type="component" value="Chromosome"/>
</dbReference>
<keyword evidence="3" id="KW-1185">Reference proteome</keyword>
<proteinExistence type="predicted"/>
<dbReference type="AlphaFoldDB" id="A0A2Z4GGK7"/>
<feature type="signal peptide" evidence="1">
    <location>
        <begin position="1"/>
        <end position="24"/>
    </location>
</feature>
<evidence type="ECO:0008006" key="4">
    <source>
        <dbReference type="Google" id="ProtNLM"/>
    </source>
</evidence>
<evidence type="ECO:0000313" key="2">
    <source>
        <dbReference type="EMBL" id="AWW00411.1"/>
    </source>
</evidence>
<protein>
    <recommendedName>
        <fullName evidence="4">OmpA-like domain-containing protein</fullName>
    </recommendedName>
</protein>
<evidence type="ECO:0000313" key="3">
    <source>
        <dbReference type="Proteomes" id="UP000249873"/>
    </source>
</evidence>
<keyword evidence="1" id="KW-0732">Signal</keyword>
<organism evidence="2 3">
    <name type="scientific">Arcticibacterium luteifluviistationis</name>
    <dbReference type="NCBI Taxonomy" id="1784714"/>
    <lineage>
        <taxon>Bacteria</taxon>
        <taxon>Pseudomonadati</taxon>
        <taxon>Bacteroidota</taxon>
        <taxon>Cytophagia</taxon>
        <taxon>Cytophagales</taxon>
        <taxon>Leadbetterellaceae</taxon>
        <taxon>Arcticibacterium</taxon>
    </lineage>
</organism>
<reference evidence="2 3" key="1">
    <citation type="submission" date="2018-05" db="EMBL/GenBank/DDBJ databases">
        <title>Complete genome sequence of Arcticibacterium luteifluviistationis SM1504T, a cytophagaceae bacterium isolated from Arctic surface seawater.</title>
        <authorList>
            <person name="Li Y."/>
            <person name="Qin Q.-L."/>
        </authorList>
    </citation>
    <scope>NUCLEOTIDE SEQUENCE [LARGE SCALE GENOMIC DNA]</scope>
    <source>
        <strain evidence="2 3">SM1504</strain>
    </source>
</reference>